<dbReference type="STRING" id="1122973.GCA_000379925_00317"/>
<keyword evidence="3" id="KW-1185">Reference proteome</keyword>
<dbReference type="SMART" id="SM00028">
    <property type="entry name" value="TPR"/>
    <property type="match status" value="2"/>
</dbReference>
<evidence type="ECO:0000313" key="3">
    <source>
        <dbReference type="Proteomes" id="UP000297225"/>
    </source>
</evidence>
<accession>A0A4Y8WRF4</accession>
<dbReference type="SUPFAM" id="SSF48452">
    <property type="entry name" value="TPR-like"/>
    <property type="match status" value="1"/>
</dbReference>
<reference evidence="2 3" key="1">
    <citation type="submission" date="2019-03" db="EMBL/GenBank/DDBJ databases">
        <title>Porphyromonas levii Isolated from the Uterus of Dairy Cows.</title>
        <authorList>
            <person name="Francis A.M."/>
        </authorList>
    </citation>
    <scope>NUCLEOTIDE SEQUENCE [LARGE SCALE GENOMIC DNA]</scope>
    <source>
        <strain evidence="2 3">AF5678</strain>
    </source>
</reference>
<proteinExistence type="predicted"/>
<name>A0A4Y8WRF4_9PORP</name>
<sequence>MIEFIKTVFGEGDTIYISQKGQEVGGRILSINDAFIVIETEDGNIIGVKEDAIDSFSKESVRKPGKNLNYNDRNPEFRAGSKSSDAWTNRSSNPQSRYQDYSVKNAKQERPEKPKFKQYKPGDRIPLEFLTQRDPALANSWKRMEEERKKSHQIKDAMKQAFEEIKLSEDDLQSVVPAIGAIVELKPTYQFGFIDDMQTGERYFYNRGDIVDPELKNESGEGIQVVYQRGRNHKGATAKCILLSQTIERVIEIAMELVSEDDFLRAKLVLQNITDAFPNGGSGQKMLDTLNDLLEENGIIESSQYDALYSQARRALEQRDYAKALKLYNECLEKGVRKVNCIKEIAQVFISLHAQERDEEQKELIKKRGLEFIEKHKNELPDKSSTKFSLENIYFALGDYDKHIDVVEDIITESGSNGDLAQYVFYLNKAAQSYLRIKDYERALDAANQGLEVEPQNTHLLKTKASIEEAAAGKKEEEDTKKSGGGMFGFLKL</sequence>
<comment type="caution">
    <text evidence="2">The sequence shown here is derived from an EMBL/GenBank/DDBJ whole genome shotgun (WGS) entry which is preliminary data.</text>
</comment>
<protein>
    <recommendedName>
        <fullName evidence="4">Tetratricopeptide repeat protein</fullName>
    </recommendedName>
</protein>
<dbReference type="InterPro" id="IPR011990">
    <property type="entry name" value="TPR-like_helical_dom_sf"/>
</dbReference>
<evidence type="ECO:0000313" key="2">
    <source>
        <dbReference type="EMBL" id="TFH97040.1"/>
    </source>
</evidence>
<feature type="compositionally biased region" description="Gly residues" evidence="1">
    <location>
        <begin position="483"/>
        <end position="493"/>
    </location>
</feature>
<evidence type="ECO:0008006" key="4">
    <source>
        <dbReference type="Google" id="ProtNLM"/>
    </source>
</evidence>
<organism evidence="2 3">
    <name type="scientific">Porphyromonas levii</name>
    <dbReference type="NCBI Taxonomy" id="28114"/>
    <lineage>
        <taxon>Bacteria</taxon>
        <taxon>Pseudomonadati</taxon>
        <taxon>Bacteroidota</taxon>
        <taxon>Bacteroidia</taxon>
        <taxon>Bacteroidales</taxon>
        <taxon>Porphyromonadaceae</taxon>
        <taxon>Porphyromonas</taxon>
    </lineage>
</organism>
<feature type="compositionally biased region" description="Basic and acidic residues" evidence="1">
    <location>
        <begin position="469"/>
        <end position="482"/>
    </location>
</feature>
<feature type="region of interest" description="Disordered" evidence="1">
    <location>
        <begin position="62"/>
        <end position="121"/>
    </location>
</feature>
<evidence type="ECO:0000256" key="1">
    <source>
        <dbReference type="SAM" id="MobiDB-lite"/>
    </source>
</evidence>
<dbReference type="Gene3D" id="1.25.40.10">
    <property type="entry name" value="Tetratricopeptide repeat domain"/>
    <property type="match status" value="1"/>
</dbReference>
<dbReference type="PROSITE" id="PS50005">
    <property type="entry name" value="TPR"/>
    <property type="match status" value="1"/>
</dbReference>
<dbReference type="EMBL" id="SPNC01000008">
    <property type="protein sequence ID" value="TFH97040.1"/>
    <property type="molecule type" value="Genomic_DNA"/>
</dbReference>
<feature type="compositionally biased region" description="Polar residues" evidence="1">
    <location>
        <begin position="81"/>
        <end position="99"/>
    </location>
</feature>
<gene>
    <name evidence="2" type="ORF">E4P47_01140</name>
</gene>
<dbReference type="RefSeq" id="WP_134849340.1">
    <property type="nucleotide sequence ID" value="NZ_CP197400.1"/>
</dbReference>
<feature type="compositionally biased region" description="Basic and acidic residues" evidence="1">
    <location>
        <begin position="106"/>
        <end position="121"/>
    </location>
</feature>
<dbReference type="AlphaFoldDB" id="A0A4Y8WRF4"/>
<dbReference type="OrthoDB" id="1010477at2"/>
<dbReference type="InterPro" id="IPR019734">
    <property type="entry name" value="TPR_rpt"/>
</dbReference>
<feature type="region of interest" description="Disordered" evidence="1">
    <location>
        <begin position="469"/>
        <end position="493"/>
    </location>
</feature>
<dbReference type="Proteomes" id="UP000297225">
    <property type="component" value="Unassembled WGS sequence"/>
</dbReference>